<organism evidence="3 4">
    <name type="scientific">Streptomyces shaanxiensis</name>
    <dbReference type="NCBI Taxonomy" id="653357"/>
    <lineage>
        <taxon>Bacteria</taxon>
        <taxon>Bacillati</taxon>
        <taxon>Actinomycetota</taxon>
        <taxon>Actinomycetes</taxon>
        <taxon>Kitasatosporales</taxon>
        <taxon>Streptomycetaceae</taxon>
        <taxon>Streptomyces</taxon>
    </lineage>
</organism>
<protein>
    <recommendedName>
        <fullName evidence="2">DUF6777 domain-containing protein</fullName>
    </recommendedName>
</protein>
<feature type="compositionally biased region" description="Low complexity" evidence="1">
    <location>
        <begin position="351"/>
        <end position="389"/>
    </location>
</feature>
<feature type="compositionally biased region" description="Low complexity" evidence="1">
    <location>
        <begin position="56"/>
        <end position="77"/>
    </location>
</feature>
<proteinExistence type="predicted"/>
<feature type="domain" description="DUF6777" evidence="2">
    <location>
        <begin position="89"/>
        <end position="253"/>
    </location>
</feature>
<dbReference type="PROSITE" id="PS51257">
    <property type="entry name" value="PROKAR_LIPOPROTEIN"/>
    <property type="match status" value="1"/>
</dbReference>
<accession>A0ABP7WA65</accession>
<dbReference type="Pfam" id="PF20568">
    <property type="entry name" value="DUF6777"/>
    <property type="match status" value="1"/>
</dbReference>
<dbReference type="RefSeq" id="WP_345020533.1">
    <property type="nucleotide sequence ID" value="NZ_BAAAZY010000028.1"/>
</dbReference>
<name>A0ABP7WA65_9ACTN</name>
<reference evidence="4" key="1">
    <citation type="journal article" date="2019" name="Int. J. Syst. Evol. Microbiol.">
        <title>The Global Catalogue of Microorganisms (GCM) 10K type strain sequencing project: providing services to taxonomists for standard genome sequencing and annotation.</title>
        <authorList>
            <consortium name="The Broad Institute Genomics Platform"/>
            <consortium name="The Broad Institute Genome Sequencing Center for Infectious Disease"/>
            <person name="Wu L."/>
            <person name="Ma J."/>
        </authorList>
    </citation>
    <scope>NUCLEOTIDE SEQUENCE [LARGE SCALE GENOMIC DNA]</scope>
    <source>
        <strain evidence="4">JCM 16925</strain>
    </source>
</reference>
<gene>
    <name evidence="3" type="ORF">GCM10022233_78330</name>
</gene>
<sequence>MPENRREGVVRTSTGAIVTTCALSTVLFVAGCGSGGDKATEADREVLLEPAASKGPDPFTDSTATAPAAPSPVTRTPQPAQSGLTGPQHLSGGTPGLYGGTRGTGSCDVRRQIDRLTSDEVRGRVFAAASGITQASIPAYLRGLTSVVLRADTRVTNHGFRDGRGTGYQSVLQAGTAVLVDGHGVPRVRCACGNPLAPAVALPGGPGDPGTGGRSWSGYRPDRVVVVAPTNQVITNITIINIADNTWIERPVGHRGHDRDHVLPRPKPVSPTAVPRPDPHDGDSPGEDGGFPTDGSTSPSGGSTSPEGLPTDCVTPTAPAVPGVTEDTLTEIASDTADPPKRPDTSNGRGTDPADCPTATATPSHPTTDPGRTPASPEEPGAPETGTEPKPSPKSPDAPDSPDSPATPDSPAASESSEQTGPEAVPESPDRPDGGGLIPDEPRTTDSVFGSPTDVFDG</sequence>
<dbReference type="Proteomes" id="UP001499984">
    <property type="component" value="Unassembled WGS sequence"/>
</dbReference>
<evidence type="ECO:0000256" key="1">
    <source>
        <dbReference type="SAM" id="MobiDB-lite"/>
    </source>
</evidence>
<feature type="compositionally biased region" description="Low complexity" evidence="1">
    <location>
        <begin position="401"/>
        <end position="417"/>
    </location>
</feature>
<feature type="region of interest" description="Disordered" evidence="1">
    <location>
        <begin position="51"/>
        <end position="106"/>
    </location>
</feature>
<dbReference type="InterPro" id="IPR046704">
    <property type="entry name" value="DUF6777"/>
</dbReference>
<dbReference type="EMBL" id="BAAAZY010000028">
    <property type="protein sequence ID" value="GAA4084581.1"/>
    <property type="molecule type" value="Genomic_DNA"/>
</dbReference>
<feature type="region of interest" description="Disordered" evidence="1">
    <location>
        <begin position="253"/>
        <end position="458"/>
    </location>
</feature>
<evidence type="ECO:0000313" key="4">
    <source>
        <dbReference type="Proteomes" id="UP001499984"/>
    </source>
</evidence>
<evidence type="ECO:0000313" key="3">
    <source>
        <dbReference type="EMBL" id="GAA4084581.1"/>
    </source>
</evidence>
<feature type="compositionally biased region" description="Basic and acidic residues" evidence="1">
    <location>
        <begin position="253"/>
        <end position="263"/>
    </location>
</feature>
<feature type="compositionally biased region" description="Gly residues" evidence="1">
    <location>
        <begin position="93"/>
        <end position="103"/>
    </location>
</feature>
<keyword evidence="4" id="KW-1185">Reference proteome</keyword>
<comment type="caution">
    <text evidence="3">The sequence shown here is derived from an EMBL/GenBank/DDBJ whole genome shotgun (WGS) entry which is preliminary data.</text>
</comment>
<evidence type="ECO:0000259" key="2">
    <source>
        <dbReference type="Pfam" id="PF20568"/>
    </source>
</evidence>
<feature type="compositionally biased region" description="Low complexity" evidence="1">
    <location>
        <begin position="290"/>
        <end position="311"/>
    </location>
</feature>